<name>A0A098BPY7_9NOCA</name>
<organism evidence="1 2">
    <name type="scientific">Rhodococcus ruber</name>
    <dbReference type="NCBI Taxonomy" id="1830"/>
    <lineage>
        <taxon>Bacteria</taxon>
        <taxon>Bacillati</taxon>
        <taxon>Actinomycetota</taxon>
        <taxon>Actinomycetes</taxon>
        <taxon>Mycobacteriales</taxon>
        <taxon>Nocardiaceae</taxon>
        <taxon>Rhodococcus</taxon>
    </lineage>
</organism>
<dbReference type="AlphaFoldDB" id="A0A098BPY7"/>
<evidence type="ECO:0000313" key="2">
    <source>
        <dbReference type="Proteomes" id="UP000042997"/>
    </source>
</evidence>
<sequence length="210" mass="23094">MATVVADVLIEFVGNLCVRTVDVRWIIRLVSFERALIALVPPLDHRHPDAIDQFREGGGGRPGCLGEPRLKNRDGGVDGGAVRVAELAPTVRHDDRCKVAGLPGRLVNRICQILRGIGILDDALVRRQFCGPAVGQREPSAIDESVHVQSHGERFLSSGRRSRLLDNISYLANTVLVCTQHPKPWRHPSLVATALHIRHAYRALICGFTT</sequence>
<dbReference type="Proteomes" id="UP000042997">
    <property type="component" value="Unassembled WGS sequence"/>
</dbReference>
<proteinExistence type="predicted"/>
<evidence type="ECO:0000313" key="1">
    <source>
        <dbReference type="EMBL" id="CDZ90295.1"/>
    </source>
</evidence>
<accession>A0A098BPY7</accession>
<protein>
    <submittedName>
        <fullName evidence="1">Uncharacterized protein</fullName>
    </submittedName>
</protein>
<dbReference type="EMBL" id="CCSD01000082">
    <property type="protein sequence ID" value="CDZ90295.1"/>
    <property type="molecule type" value="Genomic_DNA"/>
</dbReference>
<reference evidence="1 2" key="1">
    <citation type="journal article" date="2014" name="Genome Announc.">
        <title>Draft Genome Sequence of Propane- and Butane-Oxidizing Actinobacterium Rhodococcus ruber IEGM 231.</title>
        <authorList>
            <person name="Ivshina I.B."/>
            <person name="Kuyukina M.S."/>
            <person name="Krivoruchko A.V."/>
            <person name="Barbe V."/>
            <person name="Fischer C."/>
        </authorList>
    </citation>
    <scope>NUCLEOTIDE SEQUENCE [LARGE SCALE GENOMIC DNA]</scope>
</reference>
<gene>
    <name evidence="1" type="ORF">RHRU231_690007</name>
</gene>